<keyword evidence="2" id="KW-0472">Membrane</keyword>
<proteinExistence type="predicted"/>
<keyword evidence="2" id="KW-0812">Transmembrane</keyword>
<name>A0AAW0BPU3_9AGAR</name>
<gene>
    <name evidence="3" type="ORF">VNI00_015023</name>
</gene>
<organism evidence="3 4">
    <name type="scientific">Paramarasmius palmivorus</name>
    <dbReference type="NCBI Taxonomy" id="297713"/>
    <lineage>
        <taxon>Eukaryota</taxon>
        <taxon>Fungi</taxon>
        <taxon>Dikarya</taxon>
        <taxon>Basidiomycota</taxon>
        <taxon>Agaricomycotina</taxon>
        <taxon>Agaricomycetes</taxon>
        <taxon>Agaricomycetidae</taxon>
        <taxon>Agaricales</taxon>
        <taxon>Marasmiineae</taxon>
        <taxon>Marasmiaceae</taxon>
        <taxon>Paramarasmius</taxon>
    </lineage>
</organism>
<reference evidence="3 4" key="1">
    <citation type="submission" date="2024-01" db="EMBL/GenBank/DDBJ databases">
        <title>A draft genome for a cacao thread blight-causing isolate of Paramarasmius palmivorus.</title>
        <authorList>
            <person name="Baruah I.K."/>
            <person name="Bukari Y."/>
            <person name="Amoako-Attah I."/>
            <person name="Meinhardt L.W."/>
            <person name="Bailey B.A."/>
            <person name="Cohen S.P."/>
        </authorList>
    </citation>
    <scope>NUCLEOTIDE SEQUENCE [LARGE SCALE GENOMIC DNA]</scope>
    <source>
        <strain evidence="3 4">GH-12</strain>
    </source>
</reference>
<dbReference type="EMBL" id="JAYKXP010000091">
    <property type="protein sequence ID" value="KAK7028072.1"/>
    <property type="molecule type" value="Genomic_DNA"/>
</dbReference>
<feature type="compositionally biased region" description="Basic and acidic residues" evidence="1">
    <location>
        <begin position="342"/>
        <end position="353"/>
    </location>
</feature>
<feature type="transmembrane region" description="Helical" evidence="2">
    <location>
        <begin position="64"/>
        <end position="84"/>
    </location>
</feature>
<feature type="region of interest" description="Disordered" evidence="1">
    <location>
        <begin position="334"/>
        <end position="353"/>
    </location>
</feature>
<comment type="caution">
    <text evidence="3">The sequence shown here is derived from an EMBL/GenBank/DDBJ whole genome shotgun (WGS) entry which is preliminary data.</text>
</comment>
<feature type="transmembrane region" description="Helical" evidence="2">
    <location>
        <begin position="277"/>
        <end position="298"/>
    </location>
</feature>
<evidence type="ECO:0000313" key="4">
    <source>
        <dbReference type="Proteomes" id="UP001383192"/>
    </source>
</evidence>
<dbReference type="AlphaFoldDB" id="A0AAW0BPU3"/>
<keyword evidence="2" id="KW-1133">Transmembrane helix</keyword>
<evidence type="ECO:0000256" key="2">
    <source>
        <dbReference type="SAM" id="Phobius"/>
    </source>
</evidence>
<feature type="transmembrane region" description="Helical" evidence="2">
    <location>
        <begin position="155"/>
        <end position="178"/>
    </location>
</feature>
<feature type="transmembrane region" description="Helical" evidence="2">
    <location>
        <begin position="121"/>
        <end position="143"/>
    </location>
</feature>
<accession>A0AAW0BPU3</accession>
<keyword evidence="4" id="KW-1185">Reference proteome</keyword>
<feature type="transmembrane region" description="Helical" evidence="2">
    <location>
        <begin position="244"/>
        <end position="265"/>
    </location>
</feature>
<evidence type="ECO:0008006" key="5">
    <source>
        <dbReference type="Google" id="ProtNLM"/>
    </source>
</evidence>
<evidence type="ECO:0000256" key="1">
    <source>
        <dbReference type="SAM" id="MobiDB-lite"/>
    </source>
</evidence>
<evidence type="ECO:0000313" key="3">
    <source>
        <dbReference type="EMBL" id="KAK7028072.1"/>
    </source>
</evidence>
<feature type="transmembrane region" description="Helical" evidence="2">
    <location>
        <begin position="198"/>
        <end position="224"/>
    </location>
</feature>
<dbReference type="Proteomes" id="UP001383192">
    <property type="component" value="Unassembled WGS sequence"/>
</dbReference>
<protein>
    <recommendedName>
        <fullName evidence="5">Gustatory receptor</fullName>
    </recommendedName>
</protein>
<feature type="transmembrane region" description="Helical" evidence="2">
    <location>
        <begin position="23"/>
        <end position="44"/>
    </location>
</feature>
<sequence>MSSEPQGPSLEELLGPFLTVEQVVILPITTLSVMYLVYGIYIVFSGQCIHELVVNRDRPNRRLYLGWTISLFVMITITDAFFTVNYVQQTIYDFNAAKTGDLIPLLDFNLHNSLKTATNGIINPLTILINTTADSMLIHRCFVIWGARKRIGLPLAVLSFLINGVGLSKVIIDTVIVSDTTNEAHYELAMKTNGMESAFFISNAIFNSVLTLMTGNNLAGRIWWISRQARAQMGTEINSKYKTIVSILLESGILYPLAIILYLVVDNTIDSDGLGLLPFNIYVVVHQIAGLAPVLIMVRAQRGKTTESVQQVVSTMNFAGTRMGTNDIISRLEASSQSGSDQDARVEEKVHVV</sequence>